<keyword evidence="1" id="KW-0479">Metal-binding</keyword>
<evidence type="ECO:0000256" key="1">
    <source>
        <dbReference type="PIRSR" id="PIRSR605502-1"/>
    </source>
</evidence>
<accession>A0A285KKA4</accession>
<keyword evidence="3" id="KW-1185">Reference proteome</keyword>
<feature type="binding site" evidence="1">
    <location>
        <position position="40"/>
    </location>
    <ligand>
        <name>Mg(2+)</name>
        <dbReference type="ChEBI" id="CHEBI:18420"/>
        <label>1</label>
    </ligand>
</feature>
<dbReference type="RefSeq" id="WP_281260866.1">
    <property type="nucleotide sequence ID" value="NZ_OBDY01000041.1"/>
</dbReference>
<dbReference type="AlphaFoldDB" id="A0A285KKA4"/>
<dbReference type="PANTHER" id="PTHR16222:SF12">
    <property type="entry name" value="ADP-RIBOSYLGLYCOHYDROLASE-RELATED"/>
    <property type="match status" value="1"/>
</dbReference>
<feature type="binding site" evidence="1">
    <location>
        <position position="41"/>
    </location>
    <ligand>
        <name>Mg(2+)</name>
        <dbReference type="ChEBI" id="CHEBI:18420"/>
        <label>1</label>
    </ligand>
</feature>
<dbReference type="PANTHER" id="PTHR16222">
    <property type="entry name" value="ADP-RIBOSYLGLYCOHYDROLASE"/>
    <property type="match status" value="1"/>
</dbReference>
<evidence type="ECO:0000313" key="2">
    <source>
        <dbReference type="EMBL" id="SNY71836.1"/>
    </source>
</evidence>
<protein>
    <submittedName>
        <fullName evidence="2">ADP-ribosylglycohydrolase</fullName>
    </submittedName>
</protein>
<dbReference type="Gene3D" id="1.10.4080.10">
    <property type="entry name" value="ADP-ribosylation/Crystallin J1"/>
    <property type="match status" value="1"/>
</dbReference>
<organism evidence="2 3">
    <name type="scientific">Paractinoplanes atraurantiacus</name>
    <dbReference type="NCBI Taxonomy" id="1036182"/>
    <lineage>
        <taxon>Bacteria</taxon>
        <taxon>Bacillati</taxon>
        <taxon>Actinomycetota</taxon>
        <taxon>Actinomycetes</taxon>
        <taxon>Micromonosporales</taxon>
        <taxon>Micromonosporaceae</taxon>
        <taxon>Paractinoplanes</taxon>
    </lineage>
</organism>
<proteinExistence type="predicted"/>
<dbReference type="EMBL" id="OBDY01000041">
    <property type="protein sequence ID" value="SNY71836.1"/>
    <property type="molecule type" value="Genomic_DNA"/>
</dbReference>
<keyword evidence="1" id="KW-0460">Magnesium</keyword>
<dbReference type="InterPro" id="IPR036705">
    <property type="entry name" value="Ribosyl_crysJ1_sf"/>
</dbReference>
<dbReference type="GO" id="GO:0016787">
    <property type="term" value="F:hydrolase activity"/>
    <property type="evidence" value="ECO:0007669"/>
    <property type="project" value="UniProtKB-KW"/>
</dbReference>
<gene>
    <name evidence="2" type="ORF">SAMN05421748_14110</name>
</gene>
<name>A0A285KKA4_9ACTN</name>
<feature type="binding site" evidence="1">
    <location>
        <position position="246"/>
    </location>
    <ligand>
        <name>Mg(2+)</name>
        <dbReference type="ChEBI" id="CHEBI:18420"/>
        <label>1</label>
    </ligand>
</feature>
<reference evidence="2 3" key="1">
    <citation type="submission" date="2017-09" db="EMBL/GenBank/DDBJ databases">
        <authorList>
            <person name="Ehlers B."/>
            <person name="Leendertz F.H."/>
        </authorList>
    </citation>
    <scope>NUCLEOTIDE SEQUENCE [LARGE SCALE GENOMIC DNA]</scope>
    <source>
        <strain evidence="2 3">CGMCC 4.6857</strain>
    </source>
</reference>
<dbReference type="GO" id="GO:0046872">
    <property type="term" value="F:metal ion binding"/>
    <property type="evidence" value="ECO:0007669"/>
    <property type="project" value="UniProtKB-KW"/>
</dbReference>
<dbReference type="InterPro" id="IPR005502">
    <property type="entry name" value="Ribosyl_crysJ1"/>
</dbReference>
<keyword evidence="2" id="KW-0378">Hydrolase</keyword>
<dbReference type="SUPFAM" id="SSF101478">
    <property type="entry name" value="ADP-ribosylglycohydrolase"/>
    <property type="match status" value="1"/>
</dbReference>
<feature type="binding site" evidence="1">
    <location>
        <position position="245"/>
    </location>
    <ligand>
        <name>Mg(2+)</name>
        <dbReference type="ChEBI" id="CHEBI:18420"/>
        <label>1</label>
    </ligand>
</feature>
<dbReference type="InterPro" id="IPR050792">
    <property type="entry name" value="ADP-ribosylglycohydrolase"/>
</dbReference>
<dbReference type="Pfam" id="PF03747">
    <property type="entry name" value="ADP_ribosyl_GH"/>
    <property type="match status" value="1"/>
</dbReference>
<evidence type="ECO:0000313" key="3">
    <source>
        <dbReference type="Proteomes" id="UP000219612"/>
    </source>
</evidence>
<comment type="cofactor">
    <cofactor evidence="1">
        <name>Mg(2+)</name>
        <dbReference type="ChEBI" id="CHEBI:18420"/>
    </cofactor>
    <text evidence="1">Binds 2 magnesium ions per subunit.</text>
</comment>
<feature type="binding site" evidence="1">
    <location>
        <position position="42"/>
    </location>
    <ligand>
        <name>Mg(2+)</name>
        <dbReference type="ChEBI" id="CHEBI:18420"/>
        <label>1</label>
    </ligand>
</feature>
<sequence length="276" mass="28778">MINRARAALRGLAMGDAFGGTWFRRRFAVDNLRPGPWRWTDDTAMAIVLLSVLEEHGTVDQDALAAGFARAYAEDPHRHYGAGMHDVLAALGQGEPWPEVTRRQFDGEGSWGNGAAMRVAPLGAFFADDPDQVPIEAVRSAQVTHAHPEAAAGAVAVALAAALNVTGGLDLSAIADRVDGTEVARGLRRVAALDTDPRKVAAMVGCGRRMSAPDTVPFALWCAARHPADLEAALWATASAGGDVDTTCAITGGVVGARTGVDALPAQWLAAAEPVS</sequence>
<feature type="binding site" evidence="1">
    <location>
        <position position="243"/>
    </location>
    <ligand>
        <name>Mg(2+)</name>
        <dbReference type="ChEBI" id="CHEBI:18420"/>
        <label>1</label>
    </ligand>
</feature>
<dbReference type="Proteomes" id="UP000219612">
    <property type="component" value="Unassembled WGS sequence"/>
</dbReference>